<evidence type="ECO:0000313" key="2">
    <source>
        <dbReference type="EMBL" id="RCH88529.1"/>
    </source>
</evidence>
<dbReference type="Pfam" id="PF04669">
    <property type="entry name" value="PBDC1"/>
    <property type="match status" value="1"/>
</dbReference>
<dbReference type="EMBL" id="PJQM01003504">
    <property type="protein sequence ID" value="RCH88529.1"/>
    <property type="molecule type" value="Genomic_DNA"/>
</dbReference>
<keyword evidence="3" id="KW-1185">Reference proteome</keyword>
<dbReference type="PANTHER" id="PTHR13410:SF9">
    <property type="entry name" value="PROTEIN PBDC1"/>
    <property type="match status" value="1"/>
</dbReference>
<evidence type="ECO:0000259" key="1">
    <source>
        <dbReference type="Pfam" id="PF04669"/>
    </source>
</evidence>
<dbReference type="Proteomes" id="UP000253551">
    <property type="component" value="Unassembled WGS sequence"/>
</dbReference>
<dbReference type="InterPro" id="IPR008476">
    <property type="entry name" value="PBDC1_metazoa/fungi"/>
</dbReference>
<organism evidence="2 3">
    <name type="scientific">Rhizopus stolonifer</name>
    <name type="common">Rhizopus nigricans</name>
    <dbReference type="NCBI Taxonomy" id="4846"/>
    <lineage>
        <taxon>Eukaryota</taxon>
        <taxon>Fungi</taxon>
        <taxon>Fungi incertae sedis</taxon>
        <taxon>Mucoromycota</taxon>
        <taxon>Mucoromycotina</taxon>
        <taxon>Mucoromycetes</taxon>
        <taxon>Mucorales</taxon>
        <taxon>Mucorineae</taxon>
        <taxon>Rhizopodaceae</taxon>
        <taxon>Rhizopus</taxon>
    </lineage>
</organism>
<dbReference type="OrthoDB" id="10248897at2759"/>
<dbReference type="AlphaFoldDB" id="A0A367JF89"/>
<dbReference type="STRING" id="4846.A0A367JF89"/>
<reference evidence="2 3" key="1">
    <citation type="journal article" date="2018" name="G3 (Bethesda)">
        <title>Phylogenetic and Phylogenomic Definition of Rhizopus Species.</title>
        <authorList>
            <person name="Gryganskyi A.P."/>
            <person name="Golan J."/>
            <person name="Dolatabadi S."/>
            <person name="Mondo S."/>
            <person name="Robb S."/>
            <person name="Idnurm A."/>
            <person name="Muszewska A."/>
            <person name="Steczkiewicz K."/>
            <person name="Masonjones S."/>
            <person name="Liao H.L."/>
            <person name="Gajdeczka M.T."/>
            <person name="Anike F."/>
            <person name="Vuek A."/>
            <person name="Anishchenko I.M."/>
            <person name="Voigt K."/>
            <person name="de Hoog G.S."/>
            <person name="Smith M.E."/>
            <person name="Heitman J."/>
            <person name="Vilgalys R."/>
            <person name="Stajich J.E."/>
        </authorList>
    </citation>
    <scope>NUCLEOTIDE SEQUENCE [LARGE SCALE GENOMIC DNA]</scope>
    <source>
        <strain evidence="2 3">LSU 92-RS-03</strain>
    </source>
</reference>
<feature type="domain" description="Polysaccharide biosynthesis" evidence="1">
    <location>
        <begin position="47"/>
        <end position="170"/>
    </location>
</feature>
<dbReference type="InterPro" id="IPR023139">
    <property type="entry name" value="PBDC1-like_dom_sf"/>
</dbReference>
<name>A0A367JF89_RHIST</name>
<sequence>MHLIELSRTAFAGYSKEFFFSKHLQLPVNYTTMRLPTADELEQLEDIEKQWAVKAMHHAETYFKLISTIDPRQFRLTNIDDEILKDFEENFPEINVEHLDENHFKTPAAKEKWRNFINKYEKRVNEYNFGSLIRIDCREDYTEQNTMFGVRMQFYAIEIARNKKGLNDSLRKK</sequence>
<dbReference type="Gene3D" id="1.10.3560.10">
    <property type="entry name" value="yst0336 like domain"/>
    <property type="match status" value="1"/>
</dbReference>
<evidence type="ECO:0000313" key="3">
    <source>
        <dbReference type="Proteomes" id="UP000253551"/>
    </source>
</evidence>
<gene>
    <name evidence="2" type="ORF">CU098_000441</name>
</gene>
<dbReference type="PANTHER" id="PTHR13410">
    <property type="entry name" value="PROTEIN PBDC1"/>
    <property type="match status" value="1"/>
</dbReference>
<proteinExistence type="predicted"/>
<protein>
    <submittedName>
        <fullName evidence="2">Polysaccharide biosynthesis domain containing protein 1</fullName>
    </submittedName>
</protein>
<dbReference type="InterPro" id="IPR021148">
    <property type="entry name" value="Polysacc_synth_dom"/>
</dbReference>
<dbReference type="GO" id="GO:0005737">
    <property type="term" value="C:cytoplasm"/>
    <property type="evidence" value="ECO:0007669"/>
    <property type="project" value="TreeGrafter"/>
</dbReference>
<comment type="caution">
    <text evidence="2">The sequence shown here is derived from an EMBL/GenBank/DDBJ whole genome shotgun (WGS) entry which is preliminary data.</text>
</comment>
<accession>A0A367JF89</accession>